<dbReference type="InterPro" id="IPR036778">
    <property type="entry name" value="OHCU_decarboxylase_sf"/>
</dbReference>
<dbReference type="GO" id="GO:0006144">
    <property type="term" value="P:purine nucleobase metabolic process"/>
    <property type="evidence" value="ECO:0007669"/>
    <property type="project" value="UniProtKB-KW"/>
</dbReference>
<dbReference type="STRING" id="56484.A0A1Y2FAI3"/>
<organism evidence="4 5">
    <name type="scientific">Protomyces lactucae-debilis</name>
    <dbReference type="NCBI Taxonomy" id="2754530"/>
    <lineage>
        <taxon>Eukaryota</taxon>
        <taxon>Fungi</taxon>
        <taxon>Dikarya</taxon>
        <taxon>Ascomycota</taxon>
        <taxon>Taphrinomycotina</taxon>
        <taxon>Taphrinomycetes</taxon>
        <taxon>Taphrinales</taxon>
        <taxon>Protomycetaceae</taxon>
        <taxon>Protomyces</taxon>
    </lineage>
</organism>
<dbReference type="GeneID" id="63787983"/>
<keyword evidence="1" id="KW-0659">Purine metabolism</keyword>
<evidence type="ECO:0000256" key="1">
    <source>
        <dbReference type="ARBA" id="ARBA00022631"/>
    </source>
</evidence>
<comment type="caution">
    <text evidence="4">The sequence shown here is derived from an EMBL/GenBank/DDBJ whole genome shotgun (WGS) entry which is preliminary data.</text>
</comment>
<dbReference type="Proteomes" id="UP000193685">
    <property type="component" value="Unassembled WGS sequence"/>
</dbReference>
<evidence type="ECO:0000313" key="5">
    <source>
        <dbReference type="Proteomes" id="UP000193685"/>
    </source>
</evidence>
<proteinExistence type="predicted"/>
<reference evidence="4 5" key="1">
    <citation type="submission" date="2016-07" db="EMBL/GenBank/DDBJ databases">
        <title>Pervasive Adenine N6-methylation of Active Genes in Fungi.</title>
        <authorList>
            <consortium name="DOE Joint Genome Institute"/>
            <person name="Mondo S.J."/>
            <person name="Dannebaum R.O."/>
            <person name="Kuo R.C."/>
            <person name="Labutti K."/>
            <person name="Haridas S."/>
            <person name="Kuo A."/>
            <person name="Salamov A."/>
            <person name="Ahrendt S.R."/>
            <person name="Lipzen A."/>
            <person name="Sullivan W."/>
            <person name="Andreopoulos W.B."/>
            <person name="Clum A."/>
            <person name="Lindquist E."/>
            <person name="Daum C."/>
            <person name="Ramamoorthy G.K."/>
            <person name="Gryganskyi A."/>
            <person name="Culley D."/>
            <person name="Magnuson J.K."/>
            <person name="James T.Y."/>
            <person name="O'Malley M.A."/>
            <person name="Stajich J.E."/>
            <person name="Spatafora J.W."/>
            <person name="Visel A."/>
            <person name="Grigoriev I.V."/>
        </authorList>
    </citation>
    <scope>NUCLEOTIDE SEQUENCE [LARGE SCALE GENOMIC DNA]</scope>
    <source>
        <strain evidence="4 5">12-1054</strain>
    </source>
</reference>
<dbReference type="Gene3D" id="1.10.3330.10">
    <property type="entry name" value="Oxo-4-hydroxy-4-carboxy-5-ureidoimidazoline decarboxylase"/>
    <property type="match status" value="1"/>
</dbReference>
<accession>A0A1Y2FAI3</accession>
<evidence type="ECO:0000256" key="2">
    <source>
        <dbReference type="SAM" id="MobiDB-lite"/>
    </source>
</evidence>
<feature type="region of interest" description="Disordered" evidence="2">
    <location>
        <begin position="77"/>
        <end position="100"/>
    </location>
</feature>
<evidence type="ECO:0000313" key="4">
    <source>
        <dbReference type="EMBL" id="ORY79875.1"/>
    </source>
</evidence>
<sequence length="166" mass="18356">MDAADSQLNLALSQIDKLFEPSPALRILLSANEEALLQESDNGKATPDLIAYIAKQLRAIKGRKELDEILNAHPRLGAKKVDSDSSKAEQASLQGSSEEAERLGKLNDKYEAAFPGLRYVVFVNGRSRDVIMADMERRIKAGNREAEVETSIQAMQDIAMDRLRSL</sequence>
<dbReference type="SUPFAM" id="SSF158694">
    <property type="entry name" value="UraD-Like"/>
    <property type="match status" value="1"/>
</dbReference>
<dbReference type="Pfam" id="PF09349">
    <property type="entry name" value="OHCU_decarbox"/>
    <property type="match status" value="1"/>
</dbReference>
<dbReference type="PANTHER" id="PTHR37987">
    <property type="entry name" value="CHROMOSOME 9, WHOLE GENOME SHOTGUN SEQUENCE"/>
    <property type="match status" value="1"/>
</dbReference>
<gene>
    <name evidence="4" type="ORF">BCR37DRAFT_393954</name>
</gene>
<keyword evidence="5" id="KW-1185">Reference proteome</keyword>
<dbReference type="RefSeq" id="XP_040724009.1">
    <property type="nucleotide sequence ID" value="XM_040871384.1"/>
</dbReference>
<feature type="domain" description="Oxo-4-hydroxy-4-carboxy-5-ureidoimidazoline decarboxylase" evidence="3">
    <location>
        <begin position="13"/>
        <end position="164"/>
    </location>
</feature>
<dbReference type="AlphaFoldDB" id="A0A1Y2FAI3"/>
<dbReference type="PANTHER" id="PTHR37987:SF1">
    <property type="entry name" value="OXO-4-HYDROXY-4-CARBOXY-5-UREIDOIMIDAZOLINE DECARBOXYLASE DOMAIN-CONTAINING PROTEIN"/>
    <property type="match status" value="1"/>
</dbReference>
<protein>
    <submittedName>
        <fullName evidence="4">Oxo-4-hydroxy-4-carboxy-5-ureidoimidazoline decarboxylase</fullName>
    </submittedName>
</protein>
<name>A0A1Y2FAI3_PROLT</name>
<dbReference type="InterPro" id="IPR018020">
    <property type="entry name" value="OHCU_decarboxylase"/>
</dbReference>
<dbReference type="EMBL" id="MCFI01000014">
    <property type="protein sequence ID" value="ORY79875.1"/>
    <property type="molecule type" value="Genomic_DNA"/>
</dbReference>
<dbReference type="OrthoDB" id="5398391at2759"/>
<evidence type="ECO:0000259" key="3">
    <source>
        <dbReference type="Pfam" id="PF09349"/>
    </source>
</evidence>
<feature type="compositionally biased region" description="Polar residues" evidence="2">
    <location>
        <begin position="88"/>
        <end position="97"/>
    </location>
</feature>